<comment type="caution">
    <text evidence="1">The sequence shown here is derived from an EMBL/GenBank/DDBJ whole genome shotgun (WGS) entry which is preliminary data.</text>
</comment>
<sequence>MTVSNFYNNAVSLRNLWELNDKPNHITVDNIDLSFTTLGWPIVVESRQINCTKMWILLSGEQVVSPYISLSNKKTVNSSGYNSCEYQIIDGKGLELSYENETIHIDGFLTRITL</sequence>
<proteinExistence type="predicted"/>
<dbReference type="AlphaFoldDB" id="A0A2T3L3Y1"/>
<protein>
    <submittedName>
        <fullName evidence="1">Uncharacterized protein</fullName>
    </submittedName>
</protein>
<name>A0A2T3L3Y1_9GAMM</name>
<evidence type="ECO:0000313" key="1">
    <source>
        <dbReference type="EMBL" id="PSV43923.1"/>
    </source>
</evidence>
<accession>A0A2T3L3Y1</accession>
<organism evidence="1 2">
    <name type="scientific">Photobacterium indicum</name>
    <dbReference type="NCBI Taxonomy" id="81447"/>
    <lineage>
        <taxon>Bacteria</taxon>
        <taxon>Pseudomonadati</taxon>
        <taxon>Pseudomonadota</taxon>
        <taxon>Gammaproteobacteria</taxon>
        <taxon>Vibrionales</taxon>
        <taxon>Vibrionaceae</taxon>
        <taxon>Photobacterium</taxon>
    </lineage>
</organism>
<evidence type="ECO:0000313" key="2">
    <source>
        <dbReference type="Proteomes" id="UP000241803"/>
    </source>
</evidence>
<dbReference type="Proteomes" id="UP000241803">
    <property type="component" value="Unassembled WGS sequence"/>
</dbReference>
<dbReference type="EMBL" id="PYOC01000011">
    <property type="protein sequence ID" value="PSV43923.1"/>
    <property type="molecule type" value="Genomic_DNA"/>
</dbReference>
<keyword evidence="2" id="KW-1185">Reference proteome</keyword>
<reference evidence="1 2" key="1">
    <citation type="submission" date="2018-03" db="EMBL/GenBank/DDBJ databases">
        <title>Whole genome sequencing of Histamine producing bacteria.</title>
        <authorList>
            <person name="Butler K."/>
        </authorList>
    </citation>
    <scope>NUCLEOTIDE SEQUENCE [LARGE SCALE GENOMIC DNA]</scope>
    <source>
        <strain evidence="1 2">ATCC 19614</strain>
    </source>
</reference>
<gene>
    <name evidence="1" type="ORF">C9J47_21865</name>
</gene>